<evidence type="ECO:0000256" key="2">
    <source>
        <dbReference type="ARBA" id="ARBA00023163"/>
    </source>
</evidence>
<keyword evidence="1" id="KW-0805">Transcription regulation</keyword>
<keyword evidence="2" id="KW-0804">Transcription</keyword>
<dbReference type="GO" id="GO:0006355">
    <property type="term" value="P:regulation of DNA-templated transcription"/>
    <property type="evidence" value="ECO:0007669"/>
    <property type="project" value="InterPro"/>
</dbReference>
<gene>
    <name evidence="4" type="ORF">IFM89_023105</name>
</gene>
<dbReference type="Proteomes" id="UP000631114">
    <property type="component" value="Unassembled WGS sequence"/>
</dbReference>
<evidence type="ECO:0000259" key="3">
    <source>
        <dbReference type="Pfam" id="PF26576"/>
    </source>
</evidence>
<dbReference type="OrthoDB" id="786845at2759"/>
<dbReference type="InterPro" id="IPR059002">
    <property type="entry name" value="IBH1_N"/>
</dbReference>
<reference evidence="4 5" key="1">
    <citation type="submission" date="2020-10" db="EMBL/GenBank/DDBJ databases">
        <title>The Coptis chinensis genome and diversification of protoberbering-type alkaloids.</title>
        <authorList>
            <person name="Wang B."/>
            <person name="Shu S."/>
            <person name="Song C."/>
            <person name="Liu Y."/>
        </authorList>
    </citation>
    <scope>NUCLEOTIDE SEQUENCE [LARGE SCALE GENOMIC DNA]</scope>
    <source>
        <strain evidence="4">HL-2020</strain>
        <tissue evidence="4">Leaf</tissue>
    </source>
</reference>
<evidence type="ECO:0000313" key="4">
    <source>
        <dbReference type="EMBL" id="KAF9606082.1"/>
    </source>
</evidence>
<dbReference type="InterPro" id="IPR044660">
    <property type="entry name" value="IBH1-like"/>
</dbReference>
<dbReference type="PANTHER" id="PTHR33124">
    <property type="entry name" value="TRANSCRIPTION FACTOR IBH1-LIKE 1"/>
    <property type="match status" value="1"/>
</dbReference>
<feature type="domain" description="IBH1-like N-terminal" evidence="3">
    <location>
        <begin position="11"/>
        <end position="76"/>
    </location>
</feature>
<keyword evidence="5" id="KW-1185">Reference proteome</keyword>
<dbReference type="AlphaFoldDB" id="A0A835LV33"/>
<organism evidence="4 5">
    <name type="scientific">Coptis chinensis</name>
    <dbReference type="NCBI Taxonomy" id="261450"/>
    <lineage>
        <taxon>Eukaryota</taxon>
        <taxon>Viridiplantae</taxon>
        <taxon>Streptophyta</taxon>
        <taxon>Embryophyta</taxon>
        <taxon>Tracheophyta</taxon>
        <taxon>Spermatophyta</taxon>
        <taxon>Magnoliopsida</taxon>
        <taxon>Ranunculales</taxon>
        <taxon>Ranunculaceae</taxon>
        <taxon>Coptidoideae</taxon>
        <taxon>Coptis</taxon>
    </lineage>
</organism>
<name>A0A835LV33_9MAGN</name>
<protein>
    <recommendedName>
        <fullName evidence="3">IBH1-like N-terminal domain-containing protein</fullName>
    </recommendedName>
</protein>
<dbReference type="EMBL" id="JADFTS010000005">
    <property type="protein sequence ID" value="KAF9606082.1"/>
    <property type="molecule type" value="Genomic_DNA"/>
</dbReference>
<dbReference type="PANTHER" id="PTHR33124:SF40">
    <property type="entry name" value="TRANSCRIPTION FACTOR IBH1"/>
    <property type="match status" value="1"/>
</dbReference>
<sequence length="160" mass="18043">MDNQKLSTNPTSLKTRFALRFIRSLTRIKMANTPVSSMGTLRKRSQTIKLAADCSMASAVGSKRSWSRSALLKIRSRARLHAFAKEKVVTKKKKKCNRRDVGEVVIQQEVMGANELRQIVPGGESMEFLNLLKETAHYIKCLNTQVEVMQNIVDLYSPST</sequence>
<evidence type="ECO:0000313" key="5">
    <source>
        <dbReference type="Proteomes" id="UP000631114"/>
    </source>
</evidence>
<comment type="caution">
    <text evidence="4">The sequence shown here is derived from an EMBL/GenBank/DDBJ whole genome shotgun (WGS) entry which is preliminary data.</text>
</comment>
<dbReference type="Pfam" id="PF26576">
    <property type="entry name" value="IBH1_N"/>
    <property type="match status" value="1"/>
</dbReference>
<accession>A0A835LV33</accession>
<evidence type="ECO:0000256" key="1">
    <source>
        <dbReference type="ARBA" id="ARBA00023015"/>
    </source>
</evidence>
<proteinExistence type="predicted"/>